<dbReference type="Gramene" id="KZN06876">
    <property type="protein sequence ID" value="KZN06876"/>
    <property type="gene ID" value="DCAR_007713"/>
</dbReference>
<keyword evidence="11" id="KW-1185">Reference proteome</keyword>
<name>A0A166ER84_DAUCS</name>
<evidence type="ECO:0000313" key="10">
    <source>
        <dbReference type="EMBL" id="WOG89468.1"/>
    </source>
</evidence>
<dbReference type="OMA" id="ERNNSHS"/>
<dbReference type="SUPFAM" id="SSF103473">
    <property type="entry name" value="MFS general substrate transporter"/>
    <property type="match status" value="1"/>
</dbReference>
<evidence type="ECO:0000256" key="1">
    <source>
        <dbReference type="ARBA" id="ARBA00004141"/>
    </source>
</evidence>
<evidence type="ECO:0000256" key="8">
    <source>
        <dbReference type="SAM" id="Phobius"/>
    </source>
</evidence>
<feature type="transmembrane region" description="Helical" evidence="8">
    <location>
        <begin position="494"/>
        <end position="515"/>
    </location>
</feature>
<evidence type="ECO:0000256" key="6">
    <source>
        <dbReference type="ARBA" id="ARBA00044504"/>
    </source>
</evidence>
<dbReference type="Gene3D" id="1.20.1250.20">
    <property type="entry name" value="MFS general substrate transporter like domains"/>
    <property type="match status" value="1"/>
</dbReference>
<evidence type="ECO:0000256" key="7">
    <source>
        <dbReference type="SAM" id="MobiDB-lite"/>
    </source>
</evidence>
<dbReference type="GO" id="GO:0016020">
    <property type="term" value="C:membrane"/>
    <property type="evidence" value="ECO:0007669"/>
    <property type="project" value="UniProtKB-SubCell"/>
</dbReference>
<dbReference type="GO" id="GO:0022857">
    <property type="term" value="F:transmembrane transporter activity"/>
    <property type="evidence" value="ECO:0007669"/>
    <property type="project" value="InterPro"/>
</dbReference>
<keyword evidence="5 8" id="KW-0472">Membrane</keyword>
<dbReference type="InterPro" id="IPR036259">
    <property type="entry name" value="MFS_trans_sf"/>
</dbReference>
<organism evidence="9">
    <name type="scientific">Daucus carota subsp. sativus</name>
    <name type="common">Carrot</name>
    <dbReference type="NCBI Taxonomy" id="79200"/>
    <lineage>
        <taxon>Eukaryota</taxon>
        <taxon>Viridiplantae</taxon>
        <taxon>Streptophyta</taxon>
        <taxon>Embryophyta</taxon>
        <taxon>Tracheophyta</taxon>
        <taxon>Spermatophyta</taxon>
        <taxon>Magnoliopsida</taxon>
        <taxon>eudicotyledons</taxon>
        <taxon>Gunneridae</taxon>
        <taxon>Pentapetalae</taxon>
        <taxon>asterids</taxon>
        <taxon>campanulids</taxon>
        <taxon>Apiales</taxon>
        <taxon>Apiaceae</taxon>
        <taxon>Apioideae</taxon>
        <taxon>Scandiceae</taxon>
        <taxon>Daucinae</taxon>
        <taxon>Daucus</taxon>
        <taxon>Daucus sect. Daucus</taxon>
    </lineage>
</organism>
<dbReference type="OrthoDB" id="8904098at2759"/>
<reference evidence="10" key="2">
    <citation type="submission" date="2022-03" db="EMBL/GenBank/DDBJ databases">
        <title>Draft title - Genomic analysis of global carrot germplasm unveils the trajectory of domestication and the origin of high carotenoid orange carrot.</title>
        <authorList>
            <person name="Iorizzo M."/>
            <person name="Ellison S."/>
            <person name="Senalik D."/>
            <person name="Macko-Podgorni A."/>
            <person name="Grzebelus D."/>
            <person name="Bostan H."/>
            <person name="Rolling W."/>
            <person name="Curaba J."/>
            <person name="Simon P."/>
        </authorList>
    </citation>
    <scope>NUCLEOTIDE SEQUENCE</scope>
    <source>
        <tissue evidence="10">Leaf</tissue>
    </source>
</reference>
<dbReference type="Proteomes" id="UP000077755">
    <property type="component" value="Chromosome 2"/>
</dbReference>
<keyword evidence="4 8" id="KW-1133">Transmembrane helix</keyword>
<sequence>MEENSDEMEKMKEPLLDSKQDSSKGGFRTLPYIIANEASERLASHGLTANMIVYMRDEYKLEMITGNNILNSWIAASNFLPVVGAFLSDAFVGRYPMIGFGSILFLLGLIMLWSTTMIPQARPSTCIESSSSCSSSTAFQVFYLCCSIGIMSIGCGGIRASTLAFGADQLIVRDSSKSSFPLERYFGWYYASTSISVLIAMSCIVYIQDHLGWKIGVGVLVMLMLATVLSFFLASPFYIKLKSKANFLTSFAQVIVATYKNRNASVSSEGTSMTYHHKKGSVLLVPSDKLRFLNKACTIRHPGQYSSANDINLDSWNVCTVDQVEDLKAVIKVIPLWSTGAIMSVNVNQPSFPVIQARSMDRHITSWFEIPAGSFGMFMTLAFILWVFAYDRLILPLASWIMRKPVCLSPKQRMGIGIFLSIFPAAIMAIIECFRRAMAIKEGLSGDTDAVVKMSAMWLLLPNCLNGIAEALNIIAQNEFFFSEFPRSMSCIALTLRGLGMSAGSLLATFIISSVDKVSASGGSMSWVPSNINEGHYDYYYWVLCGISAVNFMYFLLCSWAYGPEAERGKVNVIEQLVD</sequence>
<evidence type="ECO:0008006" key="12">
    <source>
        <dbReference type="Google" id="ProtNLM"/>
    </source>
</evidence>
<comment type="similarity">
    <text evidence="6">Belongs to the major facilitator superfamily. Phosphate:H(+) symporter (TC 2.A.1.9) family.</text>
</comment>
<reference evidence="9" key="1">
    <citation type="journal article" date="2016" name="Nat. Genet.">
        <title>A high-quality carrot genome assembly provides new insights into carotenoid accumulation and asterid genome evolution.</title>
        <authorList>
            <person name="Iorizzo M."/>
            <person name="Ellison S."/>
            <person name="Senalik D."/>
            <person name="Zeng P."/>
            <person name="Satapoomin P."/>
            <person name="Huang J."/>
            <person name="Bowman M."/>
            <person name="Iovene M."/>
            <person name="Sanseverino W."/>
            <person name="Cavagnaro P."/>
            <person name="Yildiz M."/>
            <person name="Macko-Podgorni A."/>
            <person name="Moranska E."/>
            <person name="Grzebelus E."/>
            <person name="Grzebelus D."/>
            <person name="Ashrafi H."/>
            <person name="Zheng Z."/>
            <person name="Cheng S."/>
            <person name="Spooner D."/>
            <person name="Van Deynze A."/>
            <person name="Simon P."/>
        </authorList>
    </citation>
    <scope>NUCLEOTIDE SEQUENCE [LARGE SCALE GENOMIC DNA]</scope>
    <source>
        <tissue evidence="9">Leaf</tissue>
    </source>
</reference>
<protein>
    <recommendedName>
        <fullName evidence="12">Major facilitator superfamily (MFS) profile domain-containing protein</fullName>
    </recommendedName>
</protein>
<dbReference type="Pfam" id="PF00854">
    <property type="entry name" value="PTR2"/>
    <property type="match status" value="1"/>
</dbReference>
<feature type="compositionally biased region" description="Basic and acidic residues" evidence="7">
    <location>
        <begin position="7"/>
        <end position="22"/>
    </location>
</feature>
<comment type="similarity">
    <text evidence="2">Belongs to the major facilitator superfamily. Proton-dependent oligopeptide transporter (POT/PTR) (TC 2.A.17) family.</text>
</comment>
<accession>A0A166ER84</accession>
<proteinExistence type="inferred from homology"/>
<dbReference type="EMBL" id="CP093344">
    <property type="protein sequence ID" value="WOG89468.1"/>
    <property type="molecule type" value="Genomic_DNA"/>
</dbReference>
<feature type="transmembrane region" description="Helical" evidence="8">
    <location>
        <begin position="69"/>
        <end position="87"/>
    </location>
</feature>
<evidence type="ECO:0000256" key="3">
    <source>
        <dbReference type="ARBA" id="ARBA00022692"/>
    </source>
</evidence>
<dbReference type="KEGG" id="dcr:108206946"/>
<evidence type="ECO:0000256" key="5">
    <source>
        <dbReference type="ARBA" id="ARBA00023136"/>
    </source>
</evidence>
<dbReference type="InterPro" id="IPR000109">
    <property type="entry name" value="POT_fam"/>
</dbReference>
<evidence type="ECO:0000313" key="9">
    <source>
        <dbReference type="EMBL" id="KZN06876.1"/>
    </source>
</evidence>
<evidence type="ECO:0000256" key="2">
    <source>
        <dbReference type="ARBA" id="ARBA00005982"/>
    </source>
</evidence>
<gene>
    <name evidence="9" type="ORF">DCAR_007713</name>
    <name evidence="10" type="ORF">DCAR_0208706</name>
</gene>
<feature type="transmembrane region" description="Helical" evidence="8">
    <location>
        <begin position="186"/>
        <end position="207"/>
    </location>
</feature>
<dbReference type="EMBL" id="LNRQ01000002">
    <property type="protein sequence ID" value="KZN06876.1"/>
    <property type="molecule type" value="Genomic_DNA"/>
</dbReference>
<feature type="region of interest" description="Disordered" evidence="7">
    <location>
        <begin position="1"/>
        <end position="23"/>
    </location>
</feature>
<comment type="subcellular location">
    <subcellularLocation>
        <location evidence="1">Membrane</location>
        <topology evidence="1">Multi-pass membrane protein</topology>
    </subcellularLocation>
</comment>
<dbReference type="PANTHER" id="PTHR11654">
    <property type="entry name" value="OLIGOPEPTIDE TRANSPORTER-RELATED"/>
    <property type="match status" value="1"/>
</dbReference>
<feature type="transmembrane region" description="Helical" evidence="8">
    <location>
        <begin position="99"/>
        <end position="121"/>
    </location>
</feature>
<keyword evidence="3 8" id="KW-0812">Transmembrane</keyword>
<feature type="transmembrane region" description="Helical" evidence="8">
    <location>
        <begin position="414"/>
        <end position="434"/>
    </location>
</feature>
<feature type="transmembrane region" description="Helical" evidence="8">
    <location>
        <begin position="213"/>
        <end position="234"/>
    </location>
</feature>
<dbReference type="AlphaFoldDB" id="A0A166ER84"/>
<feature type="transmembrane region" description="Helical" evidence="8">
    <location>
        <begin position="539"/>
        <end position="562"/>
    </location>
</feature>
<evidence type="ECO:0000313" key="11">
    <source>
        <dbReference type="Proteomes" id="UP000077755"/>
    </source>
</evidence>
<evidence type="ECO:0000256" key="4">
    <source>
        <dbReference type="ARBA" id="ARBA00022989"/>
    </source>
</evidence>
<feature type="transmembrane region" description="Helical" evidence="8">
    <location>
        <begin position="367"/>
        <end position="389"/>
    </location>
</feature>